<sequence length="49" mass="5170">MWSAVQAAIAGGWSTTVRFIAIMTVPAVPIAMLGAGPDTPLTAVMRFFF</sequence>
<proteinExistence type="predicted"/>
<reference evidence="1 2" key="1">
    <citation type="submission" date="2018-03" db="EMBL/GenBank/DDBJ databases">
        <title>Genomic Encyclopedia of Archaeal and Bacterial Type Strains, Phase II (KMG-II): from individual species to whole genera.</title>
        <authorList>
            <person name="Goeker M."/>
        </authorList>
    </citation>
    <scope>NUCLEOTIDE SEQUENCE [LARGE SCALE GENOMIC DNA]</scope>
    <source>
        <strain evidence="1 2">DSM 43146</strain>
    </source>
</reference>
<dbReference type="Proteomes" id="UP000239415">
    <property type="component" value="Unassembled WGS sequence"/>
</dbReference>
<protein>
    <submittedName>
        <fullName evidence="1">Uncharacterized protein</fullName>
    </submittedName>
</protein>
<dbReference type="AlphaFoldDB" id="A0A2T0KPC1"/>
<gene>
    <name evidence="1" type="ORF">CLV67_101303</name>
</gene>
<keyword evidence="2" id="KW-1185">Reference proteome</keyword>
<organism evidence="1 2">
    <name type="scientific">Actinoplanes italicus</name>
    <dbReference type="NCBI Taxonomy" id="113567"/>
    <lineage>
        <taxon>Bacteria</taxon>
        <taxon>Bacillati</taxon>
        <taxon>Actinomycetota</taxon>
        <taxon>Actinomycetes</taxon>
        <taxon>Micromonosporales</taxon>
        <taxon>Micromonosporaceae</taxon>
        <taxon>Actinoplanes</taxon>
    </lineage>
</organism>
<comment type="caution">
    <text evidence="1">The sequence shown here is derived from an EMBL/GenBank/DDBJ whole genome shotgun (WGS) entry which is preliminary data.</text>
</comment>
<evidence type="ECO:0000313" key="1">
    <source>
        <dbReference type="EMBL" id="PRX25586.1"/>
    </source>
</evidence>
<dbReference type="EMBL" id="PVMZ01000001">
    <property type="protein sequence ID" value="PRX25586.1"/>
    <property type="molecule type" value="Genomic_DNA"/>
</dbReference>
<accession>A0A2T0KPC1</accession>
<evidence type="ECO:0000313" key="2">
    <source>
        <dbReference type="Proteomes" id="UP000239415"/>
    </source>
</evidence>
<name>A0A2T0KPC1_9ACTN</name>